<feature type="transmembrane region" description="Helical" evidence="5">
    <location>
        <begin position="340"/>
        <end position="361"/>
    </location>
</feature>
<comment type="subcellular location">
    <subcellularLocation>
        <location evidence="1">Cell membrane</location>
        <topology evidence="1">Multi-pass membrane protein</topology>
    </subcellularLocation>
</comment>
<dbReference type="SUPFAM" id="SSF103473">
    <property type="entry name" value="MFS general substrate transporter"/>
    <property type="match status" value="1"/>
</dbReference>
<feature type="transmembrane region" description="Helical" evidence="5">
    <location>
        <begin position="54"/>
        <end position="72"/>
    </location>
</feature>
<gene>
    <name evidence="7" type="ORF">J4573_30880</name>
</gene>
<feature type="transmembrane region" description="Helical" evidence="5">
    <location>
        <begin position="21"/>
        <end position="42"/>
    </location>
</feature>
<dbReference type="PROSITE" id="PS00216">
    <property type="entry name" value="SUGAR_TRANSPORT_1"/>
    <property type="match status" value="1"/>
</dbReference>
<evidence type="ECO:0000256" key="1">
    <source>
        <dbReference type="ARBA" id="ARBA00004651"/>
    </source>
</evidence>
<feature type="transmembrane region" description="Helical" evidence="5">
    <location>
        <begin position="110"/>
        <end position="130"/>
    </location>
</feature>
<dbReference type="Proteomes" id="UP000669179">
    <property type="component" value="Unassembled WGS sequence"/>
</dbReference>
<reference evidence="7" key="1">
    <citation type="submission" date="2021-03" db="EMBL/GenBank/DDBJ databases">
        <authorList>
            <person name="Kanchanasin P."/>
            <person name="Saeng-In P."/>
            <person name="Phongsopitanun W."/>
            <person name="Yuki M."/>
            <person name="Kudo T."/>
            <person name="Ohkuma M."/>
            <person name="Tanasupawat S."/>
        </authorList>
    </citation>
    <scope>NUCLEOTIDE SEQUENCE</scope>
    <source>
        <strain evidence="7">GKU 128</strain>
    </source>
</reference>
<name>A0A939PFZ5_9ACTN</name>
<dbReference type="InterPro" id="IPR011701">
    <property type="entry name" value="MFS"/>
</dbReference>
<evidence type="ECO:0000256" key="4">
    <source>
        <dbReference type="ARBA" id="ARBA00023136"/>
    </source>
</evidence>
<evidence type="ECO:0000313" key="8">
    <source>
        <dbReference type="Proteomes" id="UP000669179"/>
    </source>
</evidence>
<keyword evidence="8" id="KW-1185">Reference proteome</keyword>
<feature type="transmembrane region" description="Helical" evidence="5">
    <location>
        <begin position="307"/>
        <end position="328"/>
    </location>
</feature>
<feature type="transmembrane region" description="Helical" evidence="5">
    <location>
        <begin position="251"/>
        <end position="269"/>
    </location>
</feature>
<keyword evidence="2 5" id="KW-0812">Transmembrane</keyword>
<evidence type="ECO:0000259" key="6">
    <source>
        <dbReference type="PROSITE" id="PS50850"/>
    </source>
</evidence>
<dbReference type="GO" id="GO:0005886">
    <property type="term" value="C:plasma membrane"/>
    <property type="evidence" value="ECO:0007669"/>
    <property type="project" value="UniProtKB-SubCell"/>
</dbReference>
<dbReference type="Pfam" id="PF07690">
    <property type="entry name" value="MFS_1"/>
    <property type="match status" value="1"/>
</dbReference>
<feature type="transmembrane region" description="Helical" evidence="5">
    <location>
        <begin position="220"/>
        <end position="239"/>
    </location>
</feature>
<organism evidence="7 8">
    <name type="scientific">Actinomadura barringtoniae</name>
    <dbReference type="NCBI Taxonomy" id="1427535"/>
    <lineage>
        <taxon>Bacteria</taxon>
        <taxon>Bacillati</taxon>
        <taxon>Actinomycetota</taxon>
        <taxon>Actinomycetes</taxon>
        <taxon>Streptosporangiales</taxon>
        <taxon>Thermomonosporaceae</taxon>
        <taxon>Actinomadura</taxon>
    </lineage>
</organism>
<keyword evidence="4 5" id="KW-0472">Membrane</keyword>
<dbReference type="Gene3D" id="1.20.1250.20">
    <property type="entry name" value="MFS general substrate transporter like domains"/>
    <property type="match status" value="1"/>
</dbReference>
<dbReference type="EMBL" id="JAGEOJ010000013">
    <property type="protein sequence ID" value="MBO2451532.1"/>
    <property type="molecule type" value="Genomic_DNA"/>
</dbReference>
<dbReference type="PANTHER" id="PTHR23521">
    <property type="entry name" value="TRANSPORTER MFS SUPERFAMILY"/>
    <property type="match status" value="1"/>
</dbReference>
<proteinExistence type="predicted"/>
<feature type="transmembrane region" description="Helical" evidence="5">
    <location>
        <begin position="367"/>
        <end position="388"/>
    </location>
</feature>
<accession>A0A939PFZ5</accession>
<feature type="transmembrane region" description="Helical" evidence="5">
    <location>
        <begin position="170"/>
        <end position="188"/>
    </location>
</feature>
<feature type="transmembrane region" description="Helical" evidence="5">
    <location>
        <begin position="142"/>
        <end position="164"/>
    </location>
</feature>
<sequence>MVTAVRPASTPARSRVADWRPVALIMFGVGWGANQFGSLLGLYTHRLHLGEGSVQAMFGIYALGLVPGLALGGPASDRYGRRRLALPFAACSALVTMVLMAGAAEPALLYAGRFLAGIVTGAVLAAGTAWVKELSPAAGTRLTALAVSAGFGAGPLTAALVAQWSPDPLVTAYLPHLVIMAIAVPLAFRVIETRPAAANAGGGRRGFRLAGVRRPGFRRWVLPVATWVFAAPVCAFTLLPAQVPVHHLPTAYAGLMTALTLAAGMAAQPVARRLETRHPRLLARVGMAGTGAGLLLAALMVQLGQPVLNAAVAILLGASYGLLLTYSLGEVARMAEPGELAGLTAMAYALVYAGMFAPVIMTELGRLVSIPILLTAAAGLALASLALVSRSD</sequence>
<dbReference type="InterPro" id="IPR020846">
    <property type="entry name" value="MFS_dom"/>
</dbReference>
<protein>
    <submittedName>
        <fullName evidence="7">MFS transporter</fullName>
    </submittedName>
</protein>
<feature type="transmembrane region" description="Helical" evidence="5">
    <location>
        <begin position="281"/>
        <end position="301"/>
    </location>
</feature>
<dbReference type="PANTHER" id="PTHR23521:SF3">
    <property type="entry name" value="MFS TRANSPORTER"/>
    <property type="match status" value="1"/>
</dbReference>
<evidence type="ECO:0000313" key="7">
    <source>
        <dbReference type="EMBL" id="MBO2451532.1"/>
    </source>
</evidence>
<evidence type="ECO:0000256" key="3">
    <source>
        <dbReference type="ARBA" id="ARBA00022989"/>
    </source>
</evidence>
<evidence type="ECO:0000256" key="2">
    <source>
        <dbReference type="ARBA" id="ARBA00022692"/>
    </source>
</evidence>
<dbReference type="RefSeq" id="WP_208259419.1">
    <property type="nucleotide sequence ID" value="NZ_JAGEOJ010000013.1"/>
</dbReference>
<dbReference type="InterPro" id="IPR005829">
    <property type="entry name" value="Sugar_transporter_CS"/>
</dbReference>
<keyword evidence="3 5" id="KW-1133">Transmembrane helix</keyword>
<evidence type="ECO:0000256" key="5">
    <source>
        <dbReference type="SAM" id="Phobius"/>
    </source>
</evidence>
<dbReference type="AlphaFoldDB" id="A0A939PFZ5"/>
<feature type="transmembrane region" description="Helical" evidence="5">
    <location>
        <begin position="84"/>
        <end position="104"/>
    </location>
</feature>
<dbReference type="InterPro" id="IPR036259">
    <property type="entry name" value="MFS_trans_sf"/>
</dbReference>
<comment type="caution">
    <text evidence="7">The sequence shown here is derived from an EMBL/GenBank/DDBJ whole genome shotgun (WGS) entry which is preliminary data.</text>
</comment>
<feature type="domain" description="Major facilitator superfamily (MFS) profile" evidence="6">
    <location>
        <begin position="1"/>
        <end position="392"/>
    </location>
</feature>
<dbReference type="GO" id="GO:0022857">
    <property type="term" value="F:transmembrane transporter activity"/>
    <property type="evidence" value="ECO:0007669"/>
    <property type="project" value="InterPro"/>
</dbReference>
<dbReference type="PROSITE" id="PS50850">
    <property type="entry name" value="MFS"/>
    <property type="match status" value="1"/>
</dbReference>